<proteinExistence type="predicted"/>
<evidence type="ECO:0000256" key="2">
    <source>
        <dbReference type="SAM" id="SignalP"/>
    </source>
</evidence>
<feature type="chain" id="PRO_5026132624" evidence="2">
    <location>
        <begin position="16"/>
        <end position="220"/>
    </location>
</feature>
<name>A0A6G1JMX8_9PLEO</name>
<evidence type="ECO:0000313" key="3">
    <source>
        <dbReference type="EMBL" id="KAF2691927.1"/>
    </source>
</evidence>
<protein>
    <submittedName>
        <fullName evidence="3">Uncharacterized protein</fullName>
    </submittedName>
</protein>
<feature type="signal peptide" evidence="2">
    <location>
        <begin position="1"/>
        <end position="15"/>
    </location>
</feature>
<feature type="compositionally biased region" description="Low complexity" evidence="1">
    <location>
        <begin position="72"/>
        <end position="84"/>
    </location>
</feature>
<keyword evidence="2" id="KW-0732">Signal</keyword>
<dbReference type="Proteomes" id="UP000799291">
    <property type="component" value="Unassembled WGS sequence"/>
</dbReference>
<evidence type="ECO:0000313" key="4">
    <source>
        <dbReference type="Proteomes" id="UP000799291"/>
    </source>
</evidence>
<reference evidence="3" key="1">
    <citation type="journal article" date="2020" name="Stud. Mycol.">
        <title>101 Dothideomycetes genomes: a test case for predicting lifestyles and emergence of pathogens.</title>
        <authorList>
            <person name="Haridas S."/>
            <person name="Albert R."/>
            <person name="Binder M."/>
            <person name="Bloem J."/>
            <person name="Labutti K."/>
            <person name="Salamov A."/>
            <person name="Andreopoulos B."/>
            <person name="Baker S."/>
            <person name="Barry K."/>
            <person name="Bills G."/>
            <person name="Bluhm B."/>
            <person name="Cannon C."/>
            <person name="Castanera R."/>
            <person name="Culley D."/>
            <person name="Daum C."/>
            <person name="Ezra D."/>
            <person name="Gonzalez J."/>
            <person name="Henrissat B."/>
            <person name="Kuo A."/>
            <person name="Liang C."/>
            <person name="Lipzen A."/>
            <person name="Lutzoni F."/>
            <person name="Magnuson J."/>
            <person name="Mondo S."/>
            <person name="Nolan M."/>
            <person name="Ohm R."/>
            <person name="Pangilinan J."/>
            <person name="Park H.-J."/>
            <person name="Ramirez L."/>
            <person name="Alfaro M."/>
            <person name="Sun H."/>
            <person name="Tritt A."/>
            <person name="Yoshinaga Y."/>
            <person name="Zwiers L.-H."/>
            <person name="Turgeon B."/>
            <person name="Goodwin S."/>
            <person name="Spatafora J."/>
            <person name="Crous P."/>
            <person name="Grigoriev I."/>
        </authorList>
    </citation>
    <scope>NUCLEOTIDE SEQUENCE</scope>
    <source>
        <strain evidence="3">CBS 122367</strain>
    </source>
</reference>
<dbReference type="EMBL" id="MU005569">
    <property type="protein sequence ID" value="KAF2691927.1"/>
    <property type="molecule type" value="Genomic_DNA"/>
</dbReference>
<evidence type="ECO:0000256" key="1">
    <source>
        <dbReference type="SAM" id="MobiDB-lite"/>
    </source>
</evidence>
<feature type="region of interest" description="Disordered" evidence="1">
    <location>
        <begin position="70"/>
        <end position="113"/>
    </location>
</feature>
<accession>A0A6G1JMX8</accession>
<gene>
    <name evidence="3" type="ORF">K458DRAFT_7805</name>
</gene>
<sequence>MLNSIIISFSVVAQALSAAALSQSYSCHSPTTSENQSQAQIHNENVLPDHCSSQFSFAGLEFTKPAYIKTTSSSGSGAQSQPQQEDSEANRQKSEPTSQSSDDEHDNYTLDSSGCPDLTKNRFHCLDCGGKDEKGKCKGDPADNNAWAGCTCIPDPDFSINPPGLVRPGLRERRREIRFRRLLLGDEVEGHVSRSDVATVAVSTLVPTATMSVLPCFTMK</sequence>
<organism evidence="3 4">
    <name type="scientific">Lentithecium fluviatile CBS 122367</name>
    <dbReference type="NCBI Taxonomy" id="1168545"/>
    <lineage>
        <taxon>Eukaryota</taxon>
        <taxon>Fungi</taxon>
        <taxon>Dikarya</taxon>
        <taxon>Ascomycota</taxon>
        <taxon>Pezizomycotina</taxon>
        <taxon>Dothideomycetes</taxon>
        <taxon>Pleosporomycetidae</taxon>
        <taxon>Pleosporales</taxon>
        <taxon>Massarineae</taxon>
        <taxon>Lentitheciaceae</taxon>
        <taxon>Lentithecium</taxon>
    </lineage>
</organism>
<dbReference type="OrthoDB" id="3791297at2759"/>
<dbReference type="AlphaFoldDB" id="A0A6G1JMX8"/>
<keyword evidence="4" id="KW-1185">Reference proteome</keyword>